<gene>
    <name evidence="2" type="ORF">OMP40_29180</name>
</gene>
<accession>A0A9X4QVU5</accession>
<name>A0A9X4QVU5_9BACL</name>
<dbReference type="Proteomes" id="UP001153404">
    <property type="component" value="Unassembled WGS sequence"/>
</dbReference>
<sequence>MLPKLPLDDRTYESILQEARQGIQRRLPEWTDENAHDPGMTMLELFAWISEMQQFYLSRVPDRNRRKFLELLGESPPAGDAGGCARFVRRHPGDGKTAAGHEAARRGSDVRDRGAVDAQAARRRPRRHAHRTGSQRPYGFQYAGRRRFFTRSARRQVQAVVCTCRSTGSRRSGRRSN</sequence>
<dbReference type="EMBL" id="JAPDIA010000008">
    <property type="protein sequence ID" value="MDG0812939.1"/>
    <property type="molecule type" value="Genomic_DNA"/>
</dbReference>
<protein>
    <submittedName>
        <fullName evidence="2">Uncharacterized protein</fullName>
    </submittedName>
</protein>
<keyword evidence="3" id="KW-1185">Reference proteome</keyword>
<dbReference type="AlphaFoldDB" id="A0A9X4QVU5"/>
<organism evidence="2 3">
    <name type="scientific">Cohnella rhizosphaerae</name>
    <dbReference type="NCBI Taxonomy" id="1457232"/>
    <lineage>
        <taxon>Bacteria</taxon>
        <taxon>Bacillati</taxon>
        <taxon>Bacillota</taxon>
        <taxon>Bacilli</taxon>
        <taxon>Bacillales</taxon>
        <taxon>Paenibacillaceae</taxon>
        <taxon>Cohnella</taxon>
    </lineage>
</organism>
<dbReference type="RefSeq" id="WP_277536591.1">
    <property type="nucleotide sequence ID" value="NZ_JAPDIA010000008.1"/>
</dbReference>
<feature type="region of interest" description="Disordered" evidence="1">
    <location>
        <begin position="92"/>
        <end position="137"/>
    </location>
</feature>
<evidence type="ECO:0000313" key="2">
    <source>
        <dbReference type="EMBL" id="MDG0812939.1"/>
    </source>
</evidence>
<comment type="caution">
    <text evidence="2">The sequence shown here is derived from an EMBL/GenBank/DDBJ whole genome shotgun (WGS) entry which is preliminary data.</text>
</comment>
<evidence type="ECO:0000313" key="3">
    <source>
        <dbReference type="Proteomes" id="UP001153404"/>
    </source>
</evidence>
<feature type="compositionally biased region" description="Basic and acidic residues" evidence="1">
    <location>
        <begin position="102"/>
        <end position="115"/>
    </location>
</feature>
<proteinExistence type="predicted"/>
<reference evidence="2" key="1">
    <citation type="submission" date="2022-10" db="EMBL/GenBank/DDBJ databases">
        <title>Comparative genomic analysis of Cohnella hashimotonis sp. nov., isolated from the International Space Station.</title>
        <authorList>
            <person name="Simpson A."/>
            <person name="Venkateswaran K."/>
        </authorList>
    </citation>
    <scope>NUCLEOTIDE SEQUENCE</scope>
    <source>
        <strain evidence="2">DSM 28161</strain>
    </source>
</reference>
<evidence type="ECO:0000256" key="1">
    <source>
        <dbReference type="SAM" id="MobiDB-lite"/>
    </source>
</evidence>
<feature type="compositionally biased region" description="Basic residues" evidence="1">
    <location>
        <begin position="121"/>
        <end position="133"/>
    </location>
</feature>